<proteinExistence type="predicted"/>
<comment type="caution">
    <text evidence="1">The sequence shown here is derived from an EMBL/GenBank/DDBJ whole genome shotgun (WGS) entry which is preliminary data.</text>
</comment>
<dbReference type="AlphaFoldDB" id="A0A0R2M2S9"/>
<evidence type="ECO:0000313" key="1">
    <source>
        <dbReference type="EMBL" id="KRO08408.1"/>
    </source>
</evidence>
<gene>
    <name evidence="1" type="ORF">IV64_GL000494</name>
</gene>
<accession>A0A0R2M2S9</accession>
<dbReference type="RefSeq" id="WP_057707005.1">
    <property type="nucleotide sequence ID" value="NZ_JQCL01000080.1"/>
</dbReference>
<evidence type="ECO:0000313" key="2">
    <source>
        <dbReference type="Proteomes" id="UP000051783"/>
    </source>
</evidence>
<organism evidence="1 2">
    <name type="scientific">Lactiplantibacillus xiangfangensis</name>
    <dbReference type="NCBI Taxonomy" id="942150"/>
    <lineage>
        <taxon>Bacteria</taxon>
        <taxon>Bacillati</taxon>
        <taxon>Bacillota</taxon>
        <taxon>Bacilli</taxon>
        <taxon>Lactobacillales</taxon>
        <taxon>Lactobacillaceae</taxon>
        <taxon>Lactiplantibacillus</taxon>
    </lineage>
</organism>
<name>A0A0R2M2S9_9LACO</name>
<protein>
    <submittedName>
        <fullName evidence="1">Uncharacterized protein</fullName>
    </submittedName>
</protein>
<dbReference type="EMBL" id="JQCL01000080">
    <property type="protein sequence ID" value="KRO08408.1"/>
    <property type="molecule type" value="Genomic_DNA"/>
</dbReference>
<keyword evidence="2" id="KW-1185">Reference proteome</keyword>
<dbReference type="InterPro" id="IPR025935">
    <property type="entry name" value="AbiH"/>
</dbReference>
<reference evidence="1 2" key="1">
    <citation type="journal article" date="2015" name="Genome Announc.">
        <title>Expanding the biotechnology potential of lactobacilli through comparative genomics of 213 strains and associated genera.</title>
        <authorList>
            <person name="Sun Z."/>
            <person name="Harris H.M."/>
            <person name="McCann A."/>
            <person name="Guo C."/>
            <person name="Argimon S."/>
            <person name="Zhang W."/>
            <person name="Yang X."/>
            <person name="Jeffery I.B."/>
            <person name="Cooney J.C."/>
            <person name="Kagawa T.F."/>
            <person name="Liu W."/>
            <person name="Song Y."/>
            <person name="Salvetti E."/>
            <person name="Wrobel A."/>
            <person name="Rasinkangas P."/>
            <person name="Parkhill J."/>
            <person name="Rea M.C."/>
            <person name="O'Sullivan O."/>
            <person name="Ritari J."/>
            <person name="Douillard F.P."/>
            <person name="Paul Ross R."/>
            <person name="Yang R."/>
            <person name="Briner A.E."/>
            <person name="Felis G.E."/>
            <person name="de Vos W.M."/>
            <person name="Barrangou R."/>
            <person name="Klaenhammer T.R."/>
            <person name="Caufield P.W."/>
            <person name="Cui Y."/>
            <person name="Zhang H."/>
            <person name="O'Toole P.W."/>
        </authorList>
    </citation>
    <scope>NUCLEOTIDE SEQUENCE [LARGE SCALE GENOMIC DNA]</scope>
    <source>
        <strain evidence="1 2">LMG 26013</strain>
    </source>
</reference>
<dbReference type="PATRIC" id="fig|942150.3.peg.507"/>
<dbReference type="Pfam" id="PF14253">
    <property type="entry name" value="AbiH"/>
    <property type="match status" value="1"/>
</dbReference>
<dbReference type="Proteomes" id="UP000051783">
    <property type="component" value="Unassembled WGS sequence"/>
</dbReference>
<sequence length="453" mass="52026">MSNSNKLLVLGNGSDLYQGYPYSYSDFFRDRYTPLFLEDGTTIRDNIYQLLLKVVNFFYDAYDGKHSFGITIEQDSPPFDVLKTLASKNLNTEIEAFFSKFSPVFNSNNFSLLDLIFLYPDLISSIPNISQNLNKKQVNWSDIESVIALCSSSLDNASETQFHQKFASTVKALTVLQNSNSSTRINLIEQLDTSKIGDEHTQKKDFHIDMLHQVLLDSVNRIEERFQEYLLEHPATGTSDYPSNHKKEIMHNVLPTDSFTTTVLNFNYTNFNEHIPTIHPHGSLEYRNIIFGINSTVQGKNISTEFGSFQLTKTYRGLLNQTLYPDSARISLPKNVNEIIFFGHSLNTSDYDYFYSIFDSYNLYDSNLKLTFYYALHGNAVQPGFINTLDLKKIQNQQIQTEQVAPVAKLINQYGNSLQVSEHGTNLMHRLLLEQRIKILNIEETDRYTKSQV</sequence>
<dbReference type="OrthoDB" id="9810135at2"/>